<dbReference type="EMBL" id="JAQNDN010000005">
    <property type="protein sequence ID" value="MDC0668899.1"/>
    <property type="molecule type" value="Genomic_DNA"/>
</dbReference>
<comment type="caution">
    <text evidence="1">The sequence shown here is derived from an EMBL/GenBank/DDBJ whole genome shotgun (WGS) entry which is preliminary data.</text>
</comment>
<evidence type="ECO:0000313" key="1">
    <source>
        <dbReference type="EMBL" id="MDC0668899.1"/>
    </source>
</evidence>
<name>A0ABT5B463_9BACT</name>
<accession>A0ABT5B463</accession>
<protein>
    <submittedName>
        <fullName evidence="1">Uncharacterized protein</fullName>
    </submittedName>
</protein>
<dbReference type="RefSeq" id="WP_271998468.1">
    <property type="nucleotide sequence ID" value="NZ_JAQNDN010000005.1"/>
</dbReference>
<evidence type="ECO:0000313" key="2">
    <source>
        <dbReference type="Proteomes" id="UP001217838"/>
    </source>
</evidence>
<sequence length="135" mass="14106">MANATADTPAQWLALLRDSTVDLIRTQSDWDNFVALPSNRRAAFFTGTPNAGVDPLANASPAAIRTFSASLKFAGGGLGHADYSSFVGVLSAAQFSALWGAFGISNVLIADYNDRYCRESGTCATQGGSICTSNC</sequence>
<dbReference type="Proteomes" id="UP001217838">
    <property type="component" value="Unassembled WGS sequence"/>
</dbReference>
<organism evidence="1 2">
    <name type="scientific">Nannocystis radixulma</name>
    <dbReference type="NCBI Taxonomy" id="2995305"/>
    <lineage>
        <taxon>Bacteria</taxon>
        <taxon>Pseudomonadati</taxon>
        <taxon>Myxococcota</taxon>
        <taxon>Polyangia</taxon>
        <taxon>Nannocystales</taxon>
        <taxon>Nannocystaceae</taxon>
        <taxon>Nannocystis</taxon>
    </lineage>
</organism>
<proteinExistence type="predicted"/>
<keyword evidence="2" id="KW-1185">Reference proteome</keyword>
<reference evidence="1 2" key="1">
    <citation type="submission" date="2022-11" db="EMBL/GenBank/DDBJ databases">
        <title>Minimal conservation of predation-associated metabolite biosynthetic gene clusters underscores biosynthetic potential of Myxococcota including descriptions for ten novel species: Archangium lansinium sp. nov., Myxococcus landrumus sp. nov., Nannocystis bai.</title>
        <authorList>
            <person name="Ahearne A."/>
            <person name="Stevens C."/>
            <person name="Dowd S."/>
        </authorList>
    </citation>
    <scope>NUCLEOTIDE SEQUENCE [LARGE SCALE GENOMIC DNA]</scope>
    <source>
        <strain evidence="1 2">NCELM</strain>
    </source>
</reference>
<gene>
    <name evidence="1" type="ORF">POL58_14190</name>
</gene>